<dbReference type="Proteomes" id="UP000035352">
    <property type="component" value="Chromosome"/>
</dbReference>
<dbReference type="KEGG" id="pbh:AAW51_5440"/>
<dbReference type="InterPro" id="IPR052057">
    <property type="entry name" value="IS150/IS1296_orfA-like"/>
</dbReference>
<evidence type="ECO:0000313" key="5">
    <source>
        <dbReference type="Proteomes" id="UP000035352"/>
    </source>
</evidence>
<gene>
    <name evidence="4" type="ORF">AAW51_5440</name>
</gene>
<dbReference type="PATRIC" id="fig|413882.6.peg.5689"/>
<dbReference type="SUPFAM" id="SSF48295">
    <property type="entry name" value="TrpR-like"/>
    <property type="match status" value="1"/>
</dbReference>
<name>A0A0G3BXM2_9BURK</name>
<dbReference type="Gene3D" id="1.10.10.10">
    <property type="entry name" value="Winged helix-like DNA-binding domain superfamily/Winged helix DNA-binding domain"/>
    <property type="match status" value="1"/>
</dbReference>
<keyword evidence="5" id="KW-1185">Reference proteome</keyword>
<feature type="domain" description="Insertion element IS150 protein InsJ-like helix-turn-helix" evidence="3">
    <location>
        <begin position="27"/>
        <end position="82"/>
    </location>
</feature>
<dbReference type="PANTHER" id="PTHR33795:SF1">
    <property type="entry name" value="INSERTION ELEMENT IS150 PROTEIN INSJ"/>
    <property type="match status" value="1"/>
</dbReference>
<accession>A0A0G3BXM2</accession>
<sequence>MRRWIAAYREHGEKGLRKKLSHYSAEFKLSVLRQVKRQELSHTQAAVLFELRGGGGVVATWQRQYDEGGLQALHPKPRGRPKTMPKPKPTELPPPQAQDTRSLEELRKENEALRAEVAYLKKLEALVRTNRQAAPKGRKPSSS</sequence>
<dbReference type="InterPro" id="IPR036388">
    <property type="entry name" value="WH-like_DNA-bd_sf"/>
</dbReference>
<evidence type="ECO:0000259" key="3">
    <source>
        <dbReference type="Pfam" id="PF13518"/>
    </source>
</evidence>
<dbReference type="STRING" id="413882.AAW51_5440"/>
<dbReference type="GO" id="GO:0043565">
    <property type="term" value="F:sequence-specific DNA binding"/>
    <property type="evidence" value="ECO:0007669"/>
    <property type="project" value="InterPro"/>
</dbReference>
<reference evidence="4 5" key="1">
    <citation type="submission" date="2015-05" db="EMBL/GenBank/DDBJ databases">
        <authorList>
            <person name="Tang B."/>
            <person name="Yu Y."/>
        </authorList>
    </citation>
    <scope>NUCLEOTIDE SEQUENCE [LARGE SCALE GENOMIC DNA]</scope>
    <source>
        <strain evidence="4 5">DSM 7029</strain>
    </source>
</reference>
<dbReference type="AlphaFoldDB" id="A0A0G3BXM2"/>
<proteinExistence type="inferred from homology"/>
<protein>
    <recommendedName>
        <fullName evidence="3">Insertion element IS150 protein InsJ-like helix-turn-helix domain-containing protein</fullName>
    </recommendedName>
</protein>
<evidence type="ECO:0000256" key="2">
    <source>
        <dbReference type="SAM" id="MobiDB-lite"/>
    </source>
</evidence>
<evidence type="ECO:0000256" key="1">
    <source>
        <dbReference type="ARBA" id="ARBA00038232"/>
    </source>
</evidence>
<feature type="compositionally biased region" description="Pro residues" evidence="2">
    <location>
        <begin position="86"/>
        <end position="96"/>
    </location>
</feature>
<feature type="compositionally biased region" description="Basic residues" evidence="2">
    <location>
        <begin position="75"/>
        <end position="85"/>
    </location>
</feature>
<organism evidence="4 5">
    <name type="scientific">Caldimonas brevitalea</name>
    <dbReference type="NCBI Taxonomy" id="413882"/>
    <lineage>
        <taxon>Bacteria</taxon>
        <taxon>Pseudomonadati</taxon>
        <taxon>Pseudomonadota</taxon>
        <taxon>Betaproteobacteria</taxon>
        <taxon>Burkholderiales</taxon>
        <taxon>Sphaerotilaceae</taxon>
        <taxon>Caldimonas</taxon>
    </lineage>
</organism>
<dbReference type="PANTHER" id="PTHR33795">
    <property type="entry name" value="INSERTION ELEMENT IS150 PROTEIN INSJ"/>
    <property type="match status" value="1"/>
</dbReference>
<comment type="similarity">
    <text evidence="1">Belongs to the IS150/IS1296 orfA family.</text>
</comment>
<dbReference type="EMBL" id="CP011371">
    <property type="protein sequence ID" value="AKJ32131.1"/>
    <property type="molecule type" value="Genomic_DNA"/>
</dbReference>
<evidence type="ECO:0000313" key="4">
    <source>
        <dbReference type="EMBL" id="AKJ32131.1"/>
    </source>
</evidence>
<feature type="region of interest" description="Disordered" evidence="2">
    <location>
        <begin position="68"/>
        <end position="108"/>
    </location>
</feature>
<dbReference type="Pfam" id="PF13518">
    <property type="entry name" value="HTH_28"/>
    <property type="match status" value="1"/>
</dbReference>
<dbReference type="InterPro" id="IPR055247">
    <property type="entry name" value="InsJ-like_HTH"/>
</dbReference>
<dbReference type="InterPro" id="IPR010921">
    <property type="entry name" value="Trp_repressor/repl_initiator"/>
</dbReference>